<keyword evidence="2" id="KW-1185">Reference proteome</keyword>
<dbReference type="EMBL" id="CABPRJ010001495">
    <property type="protein sequence ID" value="VVC38754.1"/>
    <property type="molecule type" value="Genomic_DNA"/>
</dbReference>
<gene>
    <name evidence="1" type="ORF">CINCED_3A002471</name>
</gene>
<proteinExistence type="predicted"/>
<name>A0A5E4N2C4_9HEMI</name>
<evidence type="ECO:0000313" key="1">
    <source>
        <dbReference type="EMBL" id="VVC38754.1"/>
    </source>
</evidence>
<dbReference type="AlphaFoldDB" id="A0A5E4N2C4"/>
<evidence type="ECO:0000313" key="2">
    <source>
        <dbReference type="Proteomes" id="UP000325440"/>
    </source>
</evidence>
<organism evidence="1 2">
    <name type="scientific">Cinara cedri</name>
    <dbReference type="NCBI Taxonomy" id="506608"/>
    <lineage>
        <taxon>Eukaryota</taxon>
        <taxon>Metazoa</taxon>
        <taxon>Ecdysozoa</taxon>
        <taxon>Arthropoda</taxon>
        <taxon>Hexapoda</taxon>
        <taxon>Insecta</taxon>
        <taxon>Pterygota</taxon>
        <taxon>Neoptera</taxon>
        <taxon>Paraneoptera</taxon>
        <taxon>Hemiptera</taxon>
        <taxon>Sternorrhyncha</taxon>
        <taxon>Aphidomorpha</taxon>
        <taxon>Aphidoidea</taxon>
        <taxon>Aphididae</taxon>
        <taxon>Lachninae</taxon>
        <taxon>Cinara</taxon>
    </lineage>
</organism>
<accession>A0A5E4N2C4</accession>
<reference evidence="1 2" key="1">
    <citation type="submission" date="2019-08" db="EMBL/GenBank/DDBJ databases">
        <authorList>
            <person name="Alioto T."/>
            <person name="Alioto T."/>
            <person name="Gomez Garrido J."/>
        </authorList>
    </citation>
    <scope>NUCLEOTIDE SEQUENCE [LARGE SCALE GENOMIC DNA]</scope>
</reference>
<dbReference type="Proteomes" id="UP000325440">
    <property type="component" value="Unassembled WGS sequence"/>
</dbReference>
<protein>
    <submittedName>
        <fullName evidence="1">Uncharacterized protein</fullName>
    </submittedName>
</protein>
<sequence length="125" mass="14680">MDANGRNNSGMSLKFTRRSTNNICDWMNLCRNIHIRIFKKRQPFRGSGQIVQIDECLMRDTGKNNRERFRLTNLKSAVIPRQEDEEDTNRNYGRRVGGPWVVGFFVIGEKKNEKLHQIIKNVPMQ</sequence>
<dbReference type="OrthoDB" id="10039643at2759"/>